<proteinExistence type="predicted"/>
<dbReference type="Gene3D" id="3.30.1050.40">
    <property type="match status" value="1"/>
</dbReference>
<evidence type="ECO:0000313" key="3">
    <source>
        <dbReference type="EMBL" id="MBQ0827900.1"/>
    </source>
</evidence>
<protein>
    <recommendedName>
        <fullName evidence="2">Bacterial SCP orthologue domain-containing protein</fullName>
    </recommendedName>
</protein>
<feature type="compositionally biased region" description="Low complexity" evidence="1">
    <location>
        <begin position="134"/>
        <end position="145"/>
    </location>
</feature>
<dbReference type="AlphaFoldDB" id="A0A940XN83"/>
<dbReference type="RefSeq" id="WP_210872652.1">
    <property type="nucleotide sequence ID" value="NZ_JAGPNL010000003.1"/>
</dbReference>
<comment type="caution">
    <text evidence="3">The sequence shown here is derived from an EMBL/GenBank/DDBJ whole genome shotgun (WGS) entry which is preliminary data.</text>
</comment>
<feature type="region of interest" description="Disordered" evidence="1">
    <location>
        <begin position="33"/>
        <end position="94"/>
    </location>
</feature>
<feature type="domain" description="Bacterial SCP orthologue" evidence="2">
    <location>
        <begin position="224"/>
        <end position="316"/>
    </location>
</feature>
<feature type="compositionally biased region" description="Basic and acidic residues" evidence="1">
    <location>
        <begin position="74"/>
        <end position="85"/>
    </location>
</feature>
<dbReference type="EMBL" id="JAGPNL010000003">
    <property type="protein sequence ID" value="MBQ0827900.1"/>
    <property type="molecule type" value="Genomic_DNA"/>
</dbReference>
<gene>
    <name evidence="3" type="ORF">J5Y05_15515</name>
</gene>
<organism evidence="3 4">
    <name type="scientific">Streptomyces tagetis</name>
    <dbReference type="NCBI Taxonomy" id="2820809"/>
    <lineage>
        <taxon>Bacteria</taxon>
        <taxon>Bacillati</taxon>
        <taxon>Actinomycetota</taxon>
        <taxon>Actinomycetes</taxon>
        <taxon>Kitasatosporales</taxon>
        <taxon>Streptomycetaceae</taxon>
        <taxon>Streptomyces</taxon>
    </lineage>
</organism>
<evidence type="ECO:0000313" key="4">
    <source>
        <dbReference type="Proteomes" id="UP000677875"/>
    </source>
</evidence>
<reference evidence="3" key="1">
    <citation type="submission" date="2021-04" db="EMBL/GenBank/DDBJ databases">
        <title>Genome seq and assembly of Streptomyces sp. RG38.</title>
        <authorList>
            <person name="Chhetri G."/>
        </authorList>
    </citation>
    <scope>NUCLEOTIDE SEQUENCE</scope>
    <source>
        <strain evidence="3">RG38</strain>
    </source>
</reference>
<name>A0A940XN83_9ACTN</name>
<feature type="compositionally biased region" description="Low complexity" evidence="1">
    <location>
        <begin position="56"/>
        <end position="73"/>
    </location>
</feature>
<evidence type="ECO:0000256" key="1">
    <source>
        <dbReference type="SAM" id="MobiDB-lite"/>
    </source>
</evidence>
<sequence>MPPAVKRARRYDPARTRAAVLAQLAHLRAATRALTPEQLALPARSGERAGGEGTAGERAAGQSTAGEGAAGERAAGERTAGERTAGEGTAGEHTVRELIAGAATALTEAERLLAEPEPARQDIRLADWPRLAPVAAPSGPTAPGGPTAPAPTPATPTPAALDALLAEAGRRFTAVLDTHPGTRLLPTGAGALPLADHVVTRAVDLVVRTADLTAAVPGLDVDYDRQALAAATRLLADALAAKAPGGSTEVRVPPYAVVQCVEGPRHTRGTPPNVVETDPLTWVRLATGRLTWADAVARAWVSASGERADLGALLPLSP</sequence>
<dbReference type="InterPro" id="IPR041629">
    <property type="entry name" value="SCP_3"/>
</dbReference>
<feature type="compositionally biased region" description="Pro residues" evidence="1">
    <location>
        <begin position="146"/>
        <end position="156"/>
    </location>
</feature>
<dbReference type="Proteomes" id="UP000677875">
    <property type="component" value="Unassembled WGS sequence"/>
</dbReference>
<evidence type="ECO:0000259" key="2">
    <source>
        <dbReference type="Pfam" id="PF17844"/>
    </source>
</evidence>
<dbReference type="Pfam" id="PF17844">
    <property type="entry name" value="SCP_3"/>
    <property type="match status" value="1"/>
</dbReference>
<accession>A0A940XN83</accession>
<keyword evidence="4" id="KW-1185">Reference proteome</keyword>
<feature type="region of interest" description="Disordered" evidence="1">
    <location>
        <begin position="134"/>
        <end position="158"/>
    </location>
</feature>